<gene>
    <name evidence="4" type="ORF">ACFSJS_16575</name>
</gene>
<feature type="region of interest" description="Disordered" evidence="1">
    <location>
        <begin position="1"/>
        <end position="28"/>
    </location>
</feature>
<accession>A0ABW4PM10</accession>
<dbReference type="PANTHER" id="PTHR30007">
    <property type="entry name" value="PHP DOMAIN PROTEIN"/>
    <property type="match status" value="1"/>
</dbReference>
<feature type="domain" description="Transposase IS4-like" evidence="2">
    <location>
        <begin position="95"/>
        <end position="274"/>
    </location>
</feature>
<dbReference type="Pfam" id="PF13340">
    <property type="entry name" value="DUF4096"/>
    <property type="match status" value="1"/>
</dbReference>
<name>A0ABW4PM10_9ACTN</name>
<feature type="region of interest" description="Disordered" evidence="1">
    <location>
        <begin position="223"/>
        <end position="245"/>
    </location>
</feature>
<dbReference type="InterPro" id="IPR025161">
    <property type="entry name" value="IS402-like_dom"/>
</dbReference>
<dbReference type="EMBL" id="JBHUFU010000009">
    <property type="protein sequence ID" value="MFD1831263.1"/>
    <property type="molecule type" value="Genomic_DNA"/>
</dbReference>
<sequence length="291" mass="32509">MSRGDLTDKQWGRLNPLLPPIPSMGRPPRDRRQVFNAIWWRTRTGSPWRDIPERYGPWATAYAVFRRWQRDGAWAQILAALNAAADADGILDWEVSIDSTVCRAHQHAAGARKRGAGAPAVPESLVSVEPDDHGLGRSRGGLTSKVHLAVTASMHVLAVIVTAGQRGDAPQFLPLMQRIRVGRPAGGRPRIRPDHVLADRAYSSRAIRSDLRRRGIAHTIPEKKDQARHRVRRGSAGGRPPGFDTERYKARHKVECRIGLLKQARGVATRYDKLACRYEATIQATLIRQYL</sequence>
<dbReference type="Pfam" id="PF01609">
    <property type="entry name" value="DDE_Tnp_1"/>
    <property type="match status" value="1"/>
</dbReference>
<dbReference type="PANTHER" id="PTHR30007:SF1">
    <property type="entry name" value="BLR1914 PROTEIN"/>
    <property type="match status" value="1"/>
</dbReference>
<organism evidence="4 5">
    <name type="scientific">Streptomyces desertarenae</name>
    <dbReference type="NCBI Taxonomy" id="2666184"/>
    <lineage>
        <taxon>Bacteria</taxon>
        <taxon>Bacillati</taxon>
        <taxon>Actinomycetota</taxon>
        <taxon>Actinomycetes</taxon>
        <taxon>Kitasatosporales</taxon>
        <taxon>Streptomycetaceae</taxon>
        <taxon>Streptomyces</taxon>
    </lineage>
</organism>
<comment type="caution">
    <text evidence="4">The sequence shown here is derived from an EMBL/GenBank/DDBJ whole genome shotgun (WGS) entry which is preliminary data.</text>
</comment>
<feature type="compositionally biased region" description="Basic and acidic residues" evidence="1">
    <location>
        <begin position="1"/>
        <end position="11"/>
    </location>
</feature>
<dbReference type="InterPro" id="IPR002559">
    <property type="entry name" value="Transposase_11"/>
</dbReference>
<evidence type="ECO:0000256" key="1">
    <source>
        <dbReference type="SAM" id="MobiDB-lite"/>
    </source>
</evidence>
<evidence type="ECO:0000313" key="5">
    <source>
        <dbReference type="Proteomes" id="UP001597365"/>
    </source>
</evidence>
<dbReference type="RefSeq" id="WP_380901011.1">
    <property type="nucleotide sequence ID" value="NZ_JBHUFU010000009.1"/>
</dbReference>
<protein>
    <submittedName>
        <fullName evidence="4">IS5 family transposase</fullName>
    </submittedName>
</protein>
<feature type="domain" description="Insertion element IS402-like" evidence="3">
    <location>
        <begin position="6"/>
        <end position="77"/>
    </location>
</feature>
<proteinExistence type="predicted"/>
<dbReference type="Proteomes" id="UP001597365">
    <property type="component" value="Unassembled WGS sequence"/>
</dbReference>
<keyword evidence="5" id="KW-1185">Reference proteome</keyword>
<evidence type="ECO:0000313" key="4">
    <source>
        <dbReference type="EMBL" id="MFD1831263.1"/>
    </source>
</evidence>
<evidence type="ECO:0000259" key="3">
    <source>
        <dbReference type="Pfam" id="PF13340"/>
    </source>
</evidence>
<reference evidence="5" key="1">
    <citation type="journal article" date="2019" name="Int. J. Syst. Evol. Microbiol.">
        <title>The Global Catalogue of Microorganisms (GCM) 10K type strain sequencing project: providing services to taxonomists for standard genome sequencing and annotation.</title>
        <authorList>
            <consortium name="The Broad Institute Genomics Platform"/>
            <consortium name="The Broad Institute Genome Sequencing Center for Infectious Disease"/>
            <person name="Wu L."/>
            <person name="Ma J."/>
        </authorList>
    </citation>
    <scope>NUCLEOTIDE SEQUENCE [LARGE SCALE GENOMIC DNA]</scope>
    <source>
        <strain evidence="5">CGMCC 4.7455</strain>
    </source>
</reference>
<evidence type="ECO:0000259" key="2">
    <source>
        <dbReference type="Pfam" id="PF01609"/>
    </source>
</evidence>
<dbReference type="NCBIfam" id="NF033580">
    <property type="entry name" value="transpos_IS5_3"/>
    <property type="match status" value="1"/>
</dbReference>